<dbReference type="PROSITE" id="PS00141">
    <property type="entry name" value="ASP_PROTEASE"/>
    <property type="match status" value="1"/>
</dbReference>
<keyword evidence="2" id="KW-1185">Reference proteome</keyword>
<reference evidence="1 2" key="1">
    <citation type="submission" date="2016-04" db="EMBL/GenBank/DDBJ databases">
        <title>The genome of Intoshia linei affirms orthonectids as highly simplified spiralians.</title>
        <authorList>
            <person name="Mikhailov K.V."/>
            <person name="Slusarev G.S."/>
            <person name="Nikitin M.A."/>
            <person name="Logacheva M.D."/>
            <person name="Penin A."/>
            <person name="Aleoshin V."/>
            <person name="Panchin Y.V."/>
        </authorList>
    </citation>
    <scope>NUCLEOTIDE SEQUENCE [LARGE SCALE GENOMIC DNA]</scope>
    <source>
        <strain evidence="1">Intl2013</strain>
        <tissue evidence="1">Whole animal</tissue>
    </source>
</reference>
<dbReference type="OrthoDB" id="6080250at2759"/>
<organism evidence="1 2">
    <name type="scientific">Intoshia linei</name>
    <dbReference type="NCBI Taxonomy" id="1819745"/>
    <lineage>
        <taxon>Eukaryota</taxon>
        <taxon>Metazoa</taxon>
        <taxon>Spiralia</taxon>
        <taxon>Lophotrochozoa</taxon>
        <taxon>Mesozoa</taxon>
        <taxon>Orthonectida</taxon>
        <taxon>Rhopaluridae</taxon>
        <taxon>Intoshia</taxon>
    </lineage>
</organism>
<dbReference type="Proteomes" id="UP000078046">
    <property type="component" value="Unassembled WGS sequence"/>
</dbReference>
<dbReference type="GO" id="GO:0004190">
    <property type="term" value="F:aspartic-type endopeptidase activity"/>
    <property type="evidence" value="ECO:0007669"/>
    <property type="project" value="InterPro"/>
</dbReference>
<dbReference type="InterPro" id="IPR001969">
    <property type="entry name" value="Aspartic_peptidase_AS"/>
</dbReference>
<gene>
    <name evidence="1" type="ORF">A3Q56_07039</name>
</gene>
<proteinExistence type="predicted"/>
<sequence length="266" mass="31436">MSDTTLVSEVLGKPNILLSSYGELLMKVKDWIDKFENFTLLYYDDIKKNRKVVLLKICIGDEAERYLKLFEEYDTIISDIRSWQIKNVLRKRYEFLSVSQEPNIRFCTYITPLIKDYNATEYTNDSIRLDVFIKVCYCNTLKSKLLIEEKLTWDRARKICLNYEIINKQQVNYISKYHLASFTNCLGRNIKWFKCSRIDHFSKRCNPNLQKKKLDIEIIVDTGSEVSLLPKSFLNSQPIINSHCKLISFSGHIICQQEAWITKCKY</sequence>
<accession>A0A177AT46</accession>
<evidence type="ECO:0000313" key="2">
    <source>
        <dbReference type="Proteomes" id="UP000078046"/>
    </source>
</evidence>
<comment type="caution">
    <text evidence="1">The sequence shown here is derived from an EMBL/GenBank/DDBJ whole genome shotgun (WGS) entry which is preliminary data.</text>
</comment>
<dbReference type="EMBL" id="LWCA01001400">
    <property type="protein sequence ID" value="OAF65197.1"/>
    <property type="molecule type" value="Genomic_DNA"/>
</dbReference>
<dbReference type="AlphaFoldDB" id="A0A177AT46"/>
<evidence type="ECO:0000313" key="1">
    <source>
        <dbReference type="EMBL" id="OAF65197.1"/>
    </source>
</evidence>
<protein>
    <submittedName>
        <fullName evidence="1">Uncharacterized protein</fullName>
    </submittedName>
</protein>
<dbReference type="GO" id="GO:0006508">
    <property type="term" value="P:proteolysis"/>
    <property type="evidence" value="ECO:0007669"/>
    <property type="project" value="InterPro"/>
</dbReference>
<name>A0A177AT46_9BILA</name>